<dbReference type="EMBL" id="UINC01145599">
    <property type="protein sequence ID" value="SVD35831.1"/>
    <property type="molecule type" value="Genomic_DNA"/>
</dbReference>
<reference evidence="1" key="1">
    <citation type="submission" date="2018-05" db="EMBL/GenBank/DDBJ databases">
        <authorList>
            <person name="Lanie J.A."/>
            <person name="Ng W.-L."/>
            <person name="Kazmierczak K.M."/>
            <person name="Andrzejewski T.M."/>
            <person name="Davidsen T.M."/>
            <person name="Wayne K.J."/>
            <person name="Tettelin H."/>
            <person name="Glass J.I."/>
            <person name="Rusch D."/>
            <person name="Podicherti R."/>
            <person name="Tsui H.-C.T."/>
            <person name="Winkler M.E."/>
        </authorList>
    </citation>
    <scope>NUCLEOTIDE SEQUENCE</scope>
</reference>
<organism evidence="1">
    <name type="scientific">marine metagenome</name>
    <dbReference type="NCBI Taxonomy" id="408172"/>
    <lineage>
        <taxon>unclassified sequences</taxon>
        <taxon>metagenomes</taxon>
        <taxon>ecological metagenomes</taxon>
    </lineage>
</organism>
<feature type="non-terminal residue" evidence="1">
    <location>
        <position position="78"/>
    </location>
</feature>
<name>A0A382UQ63_9ZZZZ</name>
<proteinExistence type="predicted"/>
<accession>A0A382UQ63</accession>
<gene>
    <name evidence="1" type="ORF">METZ01_LOCUS388685</name>
</gene>
<sequence length="78" mass="9185">MTIESWLNQAEERIAVGTGVTTEDLRTLRTLLKGVQQHLLYIWMREERVDSDVVGWNYFGPFKSEFNFDPKNECPYKS</sequence>
<protein>
    <submittedName>
        <fullName evidence="1">Uncharacterized protein</fullName>
    </submittedName>
</protein>
<dbReference type="AlphaFoldDB" id="A0A382UQ63"/>
<evidence type="ECO:0000313" key="1">
    <source>
        <dbReference type="EMBL" id="SVD35831.1"/>
    </source>
</evidence>